<accession>A0A174BDP5</accession>
<dbReference type="Proteomes" id="UP000095409">
    <property type="component" value="Unassembled WGS sequence"/>
</dbReference>
<dbReference type="RefSeq" id="WP_055065934.1">
    <property type="nucleotide sequence ID" value="NZ_CYZD01000004.1"/>
</dbReference>
<dbReference type="AlphaFoldDB" id="A0A174BDP5"/>
<gene>
    <name evidence="2" type="ORF">ERS852394_01265</name>
</gene>
<proteinExistence type="predicted"/>
<organism evidence="2 3">
    <name type="scientific">Blautia obeum</name>
    <dbReference type="NCBI Taxonomy" id="40520"/>
    <lineage>
        <taxon>Bacteria</taxon>
        <taxon>Bacillati</taxon>
        <taxon>Bacillota</taxon>
        <taxon>Clostridia</taxon>
        <taxon>Lachnospirales</taxon>
        <taxon>Lachnospiraceae</taxon>
        <taxon>Blautia</taxon>
    </lineage>
</organism>
<keyword evidence="1" id="KW-0732">Signal</keyword>
<evidence type="ECO:0000313" key="2">
    <source>
        <dbReference type="EMBL" id="CUN97855.1"/>
    </source>
</evidence>
<dbReference type="PROSITE" id="PS51257">
    <property type="entry name" value="PROKAR_LIPOPROTEIN"/>
    <property type="match status" value="1"/>
</dbReference>
<feature type="chain" id="PRO_5039626179" description="DUF5104 domain-containing protein" evidence="1">
    <location>
        <begin position="19"/>
        <end position="174"/>
    </location>
</feature>
<dbReference type="Pfam" id="PF17117">
    <property type="entry name" value="DUF5104"/>
    <property type="match status" value="1"/>
</dbReference>
<evidence type="ECO:0000256" key="1">
    <source>
        <dbReference type="SAM" id="SignalP"/>
    </source>
</evidence>
<protein>
    <recommendedName>
        <fullName evidence="4">DUF5104 domain-containing protein</fullName>
    </recommendedName>
</protein>
<sequence>MKQIIFIFCMILMLSFCGCTNVGSNRNEYMSNWFKSEQEISDNMMKQIIDLYNEGNVKEFEKLFSQNSKKDIEDINKQISSFFEFIDGDIQEYSGDCASSSENNNGNKRIELDGMYHISTSKNEYYLNFYMVYKADDVPSDIGLSKIEIATEQTVNRENFMWDTSENGIFVVRE</sequence>
<evidence type="ECO:0008006" key="4">
    <source>
        <dbReference type="Google" id="ProtNLM"/>
    </source>
</evidence>
<dbReference type="EMBL" id="CYZD01000004">
    <property type="protein sequence ID" value="CUN97855.1"/>
    <property type="molecule type" value="Genomic_DNA"/>
</dbReference>
<reference evidence="2 3" key="1">
    <citation type="submission" date="2015-09" db="EMBL/GenBank/DDBJ databases">
        <authorList>
            <consortium name="Pathogen Informatics"/>
        </authorList>
    </citation>
    <scope>NUCLEOTIDE SEQUENCE [LARGE SCALE GENOMIC DNA]</scope>
    <source>
        <strain evidence="2 3">2789STDY5608837</strain>
    </source>
</reference>
<evidence type="ECO:0000313" key="3">
    <source>
        <dbReference type="Proteomes" id="UP000095409"/>
    </source>
</evidence>
<dbReference type="Gene3D" id="3.10.450.50">
    <property type="match status" value="1"/>
</dbReference>
<feature type="signal peptide" evidence="1">
    <location>
        <begin position="1"/>
        <end position="18"/>
    </location>
</feature>
<name>A0A174BDP5_9FIRM</name>
<dbReference type="InterPro" id="IPR031344">
    <property type="entry name" value="DUF5104"/>
</dbReference>